<evidence type="ECO:0000313" key="2">
    <source>
        <dbReference type="Proteomes" id="UP000837857"/>
    </source>
</evidence>
<dbReference type="EMBL" id="OW152824">
    <property type="protein sequence ID" value="CAH2040736.1"/>
    <property type="molecule type" value="Genomic_DNA"/>
</dbReference>
<sequence>MSDITFIPERSGVHRLDGNEAVVAAIERLPNSPIGIDAAPCGEWKAADRHTLPADVQFALFCIPVPNQPRTLQQSPLLLSPI</sequence>
<accession>A0ABN8HXR6</accession>
<organism evidence="1 2">
    <name type="scientific">Iphiclides podalirius</name>
    <name type="common">scarce swallowtail</name>
    <dbReference type="NCBI Taxonomy" id="110791"/>
    <lineage>
        <taxon>Eukaryota</taxon>
        <taxon>Metazoa</taxon>
        <taxon>Ecdysozoa</taxon>
        <taxon>Arthropoda</taxon>
        <taxon>Hexapoda</taxon>
        <taxon>Insecta</taxon>
        <taxon>Pterygota</taxon>
        <taxon>Neoptera</taxon>
        <taxon>Endopterygota</taxon>
        <taxon>Lepidoptera</taxon>
        <taxon>Glossata</taxon>
        <taxon>Ditrysia</taxon>
        <taxon>Papilionoidea</taxon>
        <taxon>Papilionidae</taxon>
        <taxon>Papilioninae</taxon>
        <taxon>Iphiclides</taxon>
    </lineage>
</organism>
<feature type="non-terminal residue" evidence="1">
    <location>
        <position position="82"/>
    </location>
</feature>
<name>A0ABN8HXR6_9NEOP</name>
<reference evidence="1" key="1">
    <citation type="submission" date="2022-03" db="EMBL/GenBank/DDBJ databases">
        <authorList>
            <person name="Martin H S."/>
        </authorList>
    </citation>
    <scope>NUCLEOTIDE SEQUENCE</scope>
</reference>
<evidence type="ECO:0000313" key="1">
    <source>
        <dbReference type="EMBL" id="CAH2040736.1"/>
    </source>
</evidence>
<dbReference type="Proteomes" id="UP000837857">
    <property type="component" value="Chromosome 12"/>
</dbReference>
<gene>
    <name evidence="1" type="ORF">IPOD504_LOCUS2773</name>
</gene>
<proteinExistence type="predicted"/>
<protein>
    <submittedName>
        <fullName evidence="1">Uncharacterized protein</fullName>
    </submittedName>
</protein>
<keyword evidence="2" id="KW-1185">Reference proteome</keyword>